<comment type="caution">
    <text evidence="1">The sequence shown here is derived from an EMBL/GenBank/DDBJ whole genome shotgun (WGS) entry which is preliminary data.</text>
</comment>
<keyword evidence="2" id="KW-1185">Reference proteome</keyword>
<gene>
    <name evidence="1" type="ORF">KDK95_04835</name>
</gene>
<dbReference type="Proteomes" id="UP000676325">
    <property type="component" value="Unassembled WGS sequence"/>
</dbReference>
<reference evidence="1" key="1">
    <citation type="submission" date="2021-04" db="EMBL/GenBank/DDBJ databases">
        <title>Genome based classification of Actinospica acidithermotolerans sp. nov., an actinobacterium isolated from an Indonesian hot spring.</title>
        <authorList>
            <person name="Kusuma A.B."/>
            <person name="Putra K.E."/>
            <person name="Nafisah S."/>
            <person name="Loh J."/>
            <person name="Nouioui I."/>
            <person name="Goodfellow M."/>
        </authorList>
    </citation>
    <scope>NUCLEOTIDE SEQUENCE</scope>
    <source>
        <strain evidence="1">MGRD01-02</strain>
    </source>
</reference>
<organism evidence="1 2">
    <name type="scientific">Actinospica acidithermotolerans</name>
    <dbReference type="NCBI Taxonomy" id="2828514"/>
    <lineage>
        <taxon>Bacteria</taxon>
        <taxon>Bacillati</taxon>
        <taxon>Actinomycetota</taxon>
        <taxon>Actinomycetes</taxon>
        <taxon>Catenulisporales</taxon>
        <taxon>Actinospicaceae</taxon>
        <taxon>Actinospica</taxon>
    </lineage>
</organism>
<name>A0A941E886_9ACTN</name>
<protein>
    <submittedName>
        <fullName evidence="1">Uncharacterized protein</fullName>
    </submittedName>
</protein>
<evidence type="ECO:0000313" key="1">
    <source>
        <dbReference type="EMBL" id="MBR7825622.1"/>
    </source>
</evidence>
<proteinExistence type="predicted"/>
<evidence type="ECO:0000313" key="2">
    <source>
        <dbReference type="Proteomes" id="UP000676325"/>
    </source>
</evidence>
<dbReference type="RefSeq" id="WP_212516776.1">
    <property type="nucleotide sequence ID" value="NZ_JAGSOH010000007.1"/>
</dbReference>
<dbReference type="AlphaFoldDB" id="A0A941E886"/>
<sequence>MAASTSSSGPWLTCAPQVGAKHASCCAARPTVEASVPRPGMPGATEKLLLCDEHFLQRRGALRAAGAVVFGADGRLIMPRSWESD</sequence>
<accession>A0A941E886</accession>
<dbReference type="EMBL" id="JAGSOH010000007">
    <property type="protein sequence ID" value="MBR7825622.1"/>
    <property type="molecule type" value="Genomic_DNA"/>
</dbReference>